<gene>
    <name evidence="2" type="ORF">POVCU1_046340</name>
</gene>
<sequence length="65" mass="7355">LILAISRGYHVVMHLTQSNSENFASHTDLLPPIDIPFWQIFTSSRNNAEGKCGKGEVRERSEEAR</sequence>
<accession>A0A1A8X2R8</accession>
<feature type="non-terminal residue" evidence="2">
    <location>
        <position position="1"/>
    </location>
</feature>
<proteinExistence type="predicted"/>
<organism evidence="2 3">
    <name type="scientific">Plasmodium ovale curtisi</name>
    <dbReference type="NCBI Taxonomy" id="864141"/>
    <lineage>
        <taxon>Eukaryota</taxon>
        <taxon>Sar</taxon>
        <taxon>Alveolata</taxon>
        <taxon>Apicomplexa</taxon>
        <taxon>Aconoidasida</taxon>
        <taxon>Haemosporida</taxon>
        <taxon>Plasmodiidae</taxon>
        <taxon>Plasmodium</taxon>
        <taxon>Plasmodium (Plasmodium)</taxon>
    </lineage>
</organism>
<feature type="region of interest" description="Disordered" evidence="1">
    <location>
        <begin position="46"/>
        <end position="65"/>
    </location>
</feature>
<protein>
    <submittedName>
        <fullName evidence="2">Uncharacterized protein</fullName>
    </submittedName>
</protein>
<evidence type="ECO:0000313" key="3">
    <source>
        <dbReference type="Proteomes" id="UP000078546"/>
    </source>
</evidence>
<dbReference type="EMBL" id="FLQV01000848">
    <property type="protein sequence ID" value="SBS98467.1"/>
    <property type="molecule type" value="Genomic_DNA"/>
</dbReference>
<evidence type="ECO:0000256" key="1">
    <source>
        <dbReference type="SAM" id="MobiDB-lite"/>
    </source>
</evidence>
<feature type="compositionally biased region" description="Basic and acidic residues" evidence="1">
    <location>
        <begin position="51"/>
        <end position="65"/>
    </location>
</feature>
<dbReference type="Proteomes" id="UP000078546">
    <property type="component" value="Unassembled WGS sequence"/>
</dbReference>
<name>A0A1A8X2R8_PLAOA</name>
<reference evidence="3" key="1">
    <citation type="submission" date="2016-05" db="EMBL/GenBank/DDBJ databases">
        <authorList>
            <person name="Naeem Raeece"/>
        </authorList>
    </citation>
    <scope>NUCLEOTIDE SEQUENCE [LARGE SCALE GENOMIC DNA]</scope>
</reference>
<evidence type="ECO:0000313" key="2">
    <source>
        <dbReference type="EMBL" id="SBS98467.1"/>
    </source>
</evidence>
<dbReference type="AlphaFoldDB" id="A0A1A8X2R8"/>